<feature type="domain" description="Peptidase M28" evidence="18">
    <location>
        <begin position="53"/>
        <end position="230"/>
    </location>
</feature>
<feature type="region of interest" description="Disordered" evidence="16">
    <location>
        <begin position="468"/>
        <end position="546"/>
    </location>
</feature>
<keyword evidence="11 17" id="KW-1133">Transmembrane helix</keyword>
<keyword evidence="10 15" id="KW-0862">Zinc</keyword>
<organism evidence="21 22">
    <name type="scientific">Cryomyces minteri</name>
    <dbReference type="NCBI Taxonomy" id="331657"/>
    <lineage>
        <taxon>Eukaryota</taxon>
        <taxon>Fungi</taxon>
        <taxon>Dikarya</taxon>
        <taxon>Ascomycota</taxon>
        <taxon>Pezizomycotina</taxon>
        <taxon>Dothideomycetes</taxon>
        <taxon>Dothideomycetes incertae sedis</taxon>
        <taxon>Cryomyces</taxon>
    </lineage>
</organism>
<comment type="subcellular location">
    <subcellularLocation>
        <location evidence="3">Vacuole membrane</location>
        <topology evidence="3">Multi-pass membrane protein</topology>
    </subcellularLocation>
</comment>
<evidence type="ECO:0000256" key="13">
    <source>
        <dbReference type="ARBA" id="ARBA00023136"/>
    </source>
</evidence>
<dbReference type="InterPro" id="IPR053975">
    <property type="entry name" value="PFF1_C"/>
</dbReference>
<proteinExistence type="inferred from homology"/>
<evidence type="ECO:0000256" key="1">
    <source>
        <dbReference type="ARBA" id="ARBA00001947"/>
    </source>
</evidence>
<dbReference type="Pfam" id="PF22251">
    <property type="entry name" value="PFF1_TM"/>
    <property type="match status" value="1"/>
</dbReference>
<keyword evidence="14" id="KW-0325">Glycoprotein</keyword>
<evidence type="ECO:0000256" key="5">
    <source>
        <dbReference type="ARBA" id="ARBA00022554"/>
    </source>
</evidence>
<evidence type="ECO:0000313" key="22">
    <source>
        <dbReference type="Proteomes" id="UP000308768"/>
    </source>
</evidence>
<feature type="transmembrane region" description="Helical" evidence="17">
    <location>
        <begin position="604"/>
        <end position="625"/>
    </location>
</feature>
<dbReference type="Proteomes" id="UP000308768">
    <property type="component" value="Unassembled WGS sequence"/>
</dbReference>
<dbReference type="Pfam" id="PF04389">
    <property type="entry name" value="Peptidase_M28"/>
    <property type="match status" value="1"/>
</dbReference>
<evidence type="ECO:0000259" key="20">
    <source>
        <dbReference type="Pfam" id="PF22251"/>
    </source>
</evidence>
<name>A0A4V5ND80_9PEZI</name>
<protein>
    <recommendedName>
        <fullName evidence="15">Peptide hydrolase</fullName>
        <ecNumber evidence="15">3.4.-.-</ecNumber>
    </recommendedName>
</protein>
<feature type="transmembrane region" description="Helical" evidence="17">
    <location>
        <begin position="631"/>
        <end position="652"/>
    </location>
</feature>
<feature type="transmembrane region" description="Helical" evidence="17">
    <location>
        <begin position="425"/>
        <end position="446"/>
    </location>
</feature>
<evidence type="ECO:0000256" key="3">
    <source>
        <dbReference type="ARBA" id="ARBA00004128"/>
    </source>
</evidence>
<evidence type="ECO:0000256" key="8">
    <source>
        <dbReference type="ARBA" id="ARBA00022723"/>
    </source>
</evidence>
<reference evidence="21 22" key="1">
    <citation type="submission" date="2017-03" db="EMBL/GenBank/DDBJ databases">
        <title>Genomes of endolithic fungi from Antarctica.</title>
        <authorList>
            <person name="Coleine C."/>
            <person name="Masonjones S."/>
            <person name="Stajich J.E."/>
        </authorList>
    </citation>
    <scope>NUCLEOTIDE SEQUENCE [LARGE SCALE GENOMIC DNA]</scope>
    <source>
        <strain evidence="21 22">CCFEE 5187</strain>
    </source>
</reference>
<feature type="transmembrane region" description="Helical" evidence="17">
    <location>
        <begin position="366"/>
        <end position="386"/>
    </location>
</feature>
<keyword evidence="5" id="KW-0926">Vacuole</keyword>
<feature type="compositionally biased region" description="Polar residues" evidence="16">
    <location>
        <begin position="468"/>
        <end position="480"/>
    </location>
</feature>
<feature type="transmembrane region" description="Helical" evidence="17">
    <location>
        <begin position="278"/>
        <end position="300"/>
    </location>
</feature>
<comment type="cofactor">
    <cofactor evidence="1">
        <name>Zn(2+)</name>
        <dbReference type="ChEBI" id="CHEBI:29105"/>
    </cofactor>
</comment>
<dbReference type="EC" id="3.4.-.-" evidence="15"/>
<dbReference type="EMBL" id="NAJN01001581">
    <property type="protein sequence ID" value="TKA62339.1"/>
    <property type="molecule type" value="Genomic_DNA"/>
</dbReference>
<evidence type="ECO:0000256" key="14">
    <source>
        <dbReference type="ARBA" id="ARBA00023180"/>
    </source>
</evidence>
<evidence type="ECO:0000256" key="17">
    <source>
        <dbReference type="SAM" id="Phobius"/>
    </source>
</evidence>
<dbReference type="Pfam" id="PF22250">
    <property type="entry name" value="PFF1_C"/>
    <property type="match status" value="1"/>
</dbReference>
<feature type="domain" description="Vacuolar membrane protease transmembrane" evidence="20">
    <location>
        <begin position="333"/>
        <end position="635"/>
    </location>
</feature>
<sequence>MTSNITFSSAATHTSVYFEGTNIIVYIRGSEDEGGDWWKHNSSLMASKAYSGKGGILVNAHYDSVSTGFGATDDGVGVITVLQLISYFTSPGNKPRKGIVALLNNGEEDYLNGARAFMRHPIAQFPHAFLNLEGAGAGGRATLFRSTDTEVTRFYKKSKHPFGTVISGDGFNRGLIRSQTDYVVFNGELGLRGLDVAFMEPRARYHTTEDDARDTSLDSLWHMLSAALATVEGLSSDRSSIFEGKTSRDGKVGVNAGSDGVWFDIFGRAFAVFQLHTLFALSVTLLVVTPLVLIALNVVLSKTDKWYLLSRRRYLHSTDDDDPIPLNGWRGFFRYPIVFIAATAAVVGLAFLLTKINPDIIYSSEYAVWSMMLSAWLAVAWFLLRVADFARPTALNRIYSLIWLYIGSFVIVVAVTVAEQRLQIAGGYFMVIYFAAIFAALLVSYLELFALPKKSVYVRHMAESSRQGSLTPATRRSSIVSARPVAAPTTDEYPRGRDGPQGDEGEDATETTSLLRGDRGTSFARYRGRRSNGATDGATEEDEQEHRDPLLDEAFGDEQPWSGSLPRWLWVIQFLLLAPIVIVLVGQVGLLLTSALSQTAADGSAVFTVYIAIAILSVLILAPLLPFLHRFTFHIPTFLFLVFVGTLVYNLFAFPFSANNRLKVYFVQQVDLDSGLNRVSLTGLADYVEQIIAEIPSAHGSSVCADPEWSNRAGLTTCSWDGLPPRVVSSLPEGVPPEKGYAKWVDYNVSRTEGKNEATFTLFGKNTRACRLLFNSPISDFHVQGAASDSRFKPVAEDGSTEIRLWSREWEKPWTVHVSWKGEGEVGLDGKAVCLWSDANESGTVPAMDEIRRFMPIWSAVSKGSDGLVEGYKHFSV</sequence>
<feature type="domain" description="Vacuolar membrane protease C-terminal" evidence="19">
    <location>
        <begin position="662"/>
        <end position="870"/>
    </location>
</feature>
<evidence type="ECO:0000256" key="10">
    <source>
        <dbReference type="ARBA" id="ARBA00022833"/>
    </source>
</evidence>
<dbReference type="CDD" id="cd03875">
    <property type="entry name" value="M28_Fxna_like"/>
    <property type="match status" value="1"/>
</dbReference>
<dbReference type="InterPro" id="IPR045175">
    <property type="entry name" value="M28_fam"/>
</dbReference>
<dbReference type="InterPro" id="IPR007484">
    <property type="entry name" value="Peptidase_M28"/>
</dbReference>
<keyword evidence="6 15" id="KW-0645">Protease</keyword>
<comment type="similarity">
    <text evidence="4 15">Belongs to the peptidase M28 family.</text>
</comment>
<accession>A0A4V5ND80</accession>
<keyword evidence="12" id="KW-0482">Metalloprotease</keyword>
<evidence type="ECO:0000256" key="6">
    <source>
        <dbReference type="ARBA" id="ARBA00022670"/>
    </source>
</evidence>
<evidence type="ECO:0000256" key="16">
    <source>
        <dbReference type="SAM" id="MobiDB-lite"/>
    </source>
</evidence>
<feature type="transmembrane region" description="Helical" evidence="17">
    <location>
        <begin position="398"/>
        <end position="418"/>
    </location>
</feature>
<feature type="transmembrane region" description="Helical" evidence="17">
    <location>
        <begin position="568"/>
        <end position="592"/>
    </location>
</feature>
<keyword evidence="8 15" id="KW-0479">Metal-binding</keyword>
<dbReference type="InterPro" id="IPR048024">
    <property type="entry name" value="Fxna-like_M28_dom"/>
</dbReference>
<evidence type="ECO:0000256" key="2">
    <source>
        <dbReference type="ARBA" id="ARBA00003273"/>
    </source>
</evidence>
<evidence type="ECO:0000259" key="19">
    <source>
        <dbReference type="Pfam" id="PF22250"/>
    </source>
</evidence>
<dbReference type="GO" id="GO:0046872">
    <property type="term" value="F:metal ion binding"/>
    <property type="evidence" value="ECO:0007669"/>
    <property type="project" value="UniProtKB-KW"/>
</dbReference>
<dbReference type="GO" id="GO:0008235">
    <property type="term" value="F:metalloexopeptidase activity"/>
    <property type="evidence" value="ECO:0007669"/>
    <property type="project" value="InterPro"/>
</dbReference>
<keyword evidence="22" id="KW-1185">Reference proteome</keyword>
<dbReference type="GO" id="GO:0006508">
    <property type="term" value="P:proteolysis"/>
    <property type="evidence" value="ECO:0007669"/>
    <property type="project" value="UniProtKB-KW"/>
</dbReference>
<dbReference type="SUPFAM" id="SSF53187">
    <property type="entry name" value="Zn-dependent exopeptidases"/>
    <property type="match status" value="1"/>
</dbReference>
<evidence type="ECO:0000256" key="7">
    <source>
        <dbReference type="ARBA" id="ARBA00022692"/>
    </source>
</evidence>
<dbReference type="PANTHER" id="PTHR12147:SF58">
    <property type="entry name" value="VACUOLAR MEMBRANE PROTEASE"/>
    <property type="match status" value="1"/>
</dbReference>
<evidence type="ECO:0000256" key="11">
    <source>
        <dbReference type="ARBA" id="ARBA00022989"/>
    </source>
</evidence>
<comment type="function">
    <text evidence="2">May be involved in vacuolar sorting and osmoregulation.</text>
</comment>
<evidence type="ECO:0000256" key="12">
    <source>
        <dbReference type="ARBA" id="ARBA00023049"/>
    </source>
</evidence>
<evidence type="ECO:0000313" key="21">
    <source>
        <dbReference type="EMBL" id="TKA62339.1"/>
    </source>
</evidence>
<keyword evidence="13 17" id="KW-0472">Membrane</keyword>
<evidence type="ECO:0000259" key="18">
    <source>
        <dbReference type="Pfam" id="PF04389"/>
    </source>
</evidence>
<dbReference type="PANTHER" id="PTHR12147">
    <property type="entry name" value="METALLOPEPTIDASE M28 FAMILY MEMBER"/>
    <property type="match status" value="1"/>
</dbReference>
<keyword evidence="9 15" id="KW-0378">Hydrolase</keyword>
<dbReference type="FunFam" id="3.40.630.10:FF:000057">
    <property type="entry name" value="Vacuolar membrane protease"/>
    <property type="match status" value="1"/>
</dbReference>
<dbReference type="GO" id="GO:0005774">
    <property type="term" value="C:vacuolar membrane"/>
    <property type="evidence" value="ECO:0007669"/>
    <property type="project" value="UniProtKB-SubCell"/>
</dbReference>
<dbReference type="Gene3D" id="3.40.630.10">
    <property type="entry name" value="Zn peptidases"/>
    <property type="match status" value="1"/>
</dbReference>
<dbReference type="STRING" id="331657.A0A4V5ND80"/>
<evidence type="ECO:0000256" key="15">
    <source>
        <dbReference type="RuleBase" id="RU361240"/>
    </source>
</evidence>
<comment type="caution">
    <text evidence="21">The sequence shown here is derived from an EMBL/GenBank/DDBJ whole genome shotgun (WGS) entry which is preliminary data.</text>
</comment>
<dbReference type="OrthoDB" id="76293at2759"/>
<evidence type="ECO:0000256" key="4">
    <source>
        <dbReference type="ARBA" id="ARBA00010918"/>
    </source>
</evidence>
<gene>
    <name evidence="21" type="ORF">B0A49_10845</name>
</gene>
<feature type="transmembrane region" description="Helical" evidence="17">
    <location>
        <begin position="332"/>
        <end position="354"/>
    </location>
</feature>
<dbReference type="InterPro" id="IPR053976">
    <property type="entry name" value="PFF1_TM"/>
</dbReference>
<dbReference type="AlphaFoldDB" id="A0A4V5ND80"/>
<keyword evidence="7 17" id="KW-0812">Transmembrane</keyword>
<evidence type="ECO:0000256" key="9">
    <source>
        <dbReference type="ARBA" id="ARBA00022801"/>
    </source>
</evidence>